<reference evidence="2 3" key="1">
    <citation type="submission" date="2017-06" db="EMBL/GenBank/DDBJ databases">
        <title>A platform for efficient transgenesis in Macrostomum lignano, a flatworm model organism for stem cell research.</title>
        <authorList>
            <person name="Berezikov E."/>
        </authorList>
    </citation>
    <scope>NUCLEOTIDE SEQUENCE [LARGE SCALE GENOMIC DNA]</scope>
    <source>
        <strain evidence="2">DV1</strain>
        <tissue evidence="2">Whole organism</tissue>
    </source>
</reference>
<organism evidence="2 3">
    <name type="scientific">Macrostomum lignano</name>
    <dbReference type="NCBI Taxonomy" id="282301"/>
    <lineage>
        <taxon>Eukaryota</taxon>
        <taxon>Metazoa</taxon>
        <taxon>Spiralia</taxon>
        <taxon>Lophotrochozoa</taxon>
        <taxon>Platyhelminthes</taxon>
        <taxon>Rhabditophora</taxon>
        <taxon>Macrostomorpha</taxon>
        <taxon>Macrostomida</taxon>
        <taxon>Macrostomidae</taxon>
        <taxon>Macrostomum</taxon>
    </lineage>
</organism>
<feature type="compositionally biased region" description="Acidic residues" evidence="1">
    <location>
        <begin position="111"/>
        <end position="126"/>
    </location>
</feature>
<dbReference type="Proteomes" id="UP000215902">
    <property type="component" value="Unassembled WGS sequence"/>
</dbReference>
<evidence type="ECO:0000313" key="3">
    <source>
        <dbReference type="Proteomes" id="UP000215902"/>
    </source>
</evidence>
<gene>
    <name evidence="2" type="ORF">BOX15_Mlig007822g1</name>
</gene>
<protein>
    <submittedName>
        <fullName evidence="2">Uncharacterized protein</fullName>
    </submittedName>
</protein>
<feature type="region of interest" description="Disordered" evidence="1">
    <location>
        <begin position="94"/>
        <end position="126"/>
    </location>
</feature>
<proteinExistence type="predicted"/>
<name>A0A267FBC7_9PLAT</name>
<accession>A0A267FBC7</accession>
<sequence length="237" mass="24977">MQQQQQQQRGSRGRRKTARPFAEIRVRDKNMKMQLQLGSECAKFNRDWSAWTRDNEKTERDLLVDLAHMMDTKLTPSVDDWFNKRRIRQASCLPDLPPRRRRIRNGGDAPGGEDEAGAEDDEDDGDSAMRLLDRQRILEAKRTDWIGATSVPARLLPRPATAAAAARVAAATAANAAEDSLLAAAAAAGGGGSGGSGGGDASLTSAAAAASAVGVVGTGGGRPKTAAAMAGLRKTAA</sequence>
<dbReference type="EMBL" id="NIVC01001230">
    <property type="protein sequence ID" value="PAA70534.1"/>
    <property type="molecule type" value="Genomic_DNA"/>
</dbReference>
<feature type="region of interest" description="Disordered" evidence="1">
    <location>
        <begin position="1"/>
        <end position="20"/>
    </location>
</feature>
<dbReference type="AlphaFoldDB" id="A0A267FBC7"/>
<comment type="caution">
    <text evidence="2">The sequence shown here is derived from an EMBL/GenBank/DDBJ whole genome shotgun (WGS) entry which is preliminary data.</text>
</comment>
<evidence type="ECO:0000256" key="1">
    <source>
        <dbReference type="SAM" id="MobiDB-lite"/>
    </source>
</evidence>
<evidence type="ECO:0000313" key="2">
    <source>
        <dbReference type="EMBL" id="PAA70534.1"/>
    </source>
</evidence>
<keyword evidence="3" id="KW-1185">Reference proteome</keyword>